<organism evidence="1 2">
    <name type="scientific">Daphnia magna</name>
    <dbReference type="NCBI Taxonomy" id="35525"/>
    <lineage>
        <taxon>Eukaryota</taxon>
        <taxon>Metazoa</taxon>
        <taxon>Ecdysozoa</taxon>
        <taxon>Arthropoda</taxon>
        <taxon>Crustacea</taxon>
        <taxon>Branchiopoda</taxon>
        <taxon>Diplostraca</taxon>
        <taxon>Cladocera</taxon>
        <taxon>Anomopoda</taxon>
        <taxon>Daphniidae</taxon>
        <taxon>Daphnia</taxon>
    </lineage>
</organism>
<dbReference type="Proteomes" id="UP000076858">
    <property type="component" value="Unassembled WGS sequence"/>
</dbReference>
<proteinExistence type="predicted"/>
<sequence length="88" mass="9919">KCDPSHVILVGLSELKVTGKTNPLWLKRWYRGSTDYSTAPHRKKKSPHRTYRGHRFSHRGLVIIQSRSGNVSRTSVATLQVLTCSAGF</sequence>
<evidence type="ECO:0000313" key="2">
    <source>
        <dbReference type="Proteomes" id="UP000076858"/>
    </source>
</evidence>
<comment type="caution">
    <text evidence="1">The sequence shown here is derived from an EMBL/GenBank/DDBJ whole genome shotgun (WGS) entry which is preliminary data.</text>
</comment>
<feature type="non-terminal residue" evidence="1">
    <location>
        <position position="1"/>
    </location>
</feature>
<dbReference type="AlphaFoldDB" id="A0A164DV21"/>
<reference evidence="1 2" key="1">
    <citation type="submission" date="2016-03" db="EMBL/GenBank/DDBJ databases">
        <title>EvidentialGene: Evidence-directed Construction of Genes on Genomes.</title>
        <authorList>
            <person name="Gilbert D.G."/>
            <person name="Choi J.-H."/>
            <person name="Mockaitis K."/>
            <person name="Colbourne J."/>
            <person name="Pfrender M."/>
        </authorList>
    </citation>
    <scope>NUCLEOTIDE SEQUENCE [LARGE SCALE GENOMIC DNA]</scope>
    <source>
        <strain evidence="1 2">Xinb3</strain>
        <tissue evidence="1">Complete organism</tissue>
    </source>
</reference>
<name>A0A164DV21_9CRUS</name>
<accession>A0A164DV21</accession>
<keyword evidence="2" id="KW-1185">Reference proteome</keyword>
<dbReference type="EMBL" id="LRGB01025944">
    <property type="protein sequence ID" value="KZR96137.1"/>
    <property type="molecule type" value="Genomic_DNA"/>
</dbReference>
<protein>
    <submittedName>
        <fullName evidence="1">Uncharacterized protein</fullName>
    </submittedName>
</protein>
<gene>
    <name evidence="1" type="ORF">APZ42_009694</name>
</gene>
<evidence type="ECO:0000313" key="1">
    <source>
        <dbReference type="EMBL" id="KZR96137.1"/>
    </source>
</evidence>